<comment type="caution">
    <text evidence="2">The sequence shown here is derived from an EMBL/GenBank/DDBJ whole genome shotgun (WGS) entry which is preliminary data.</text>
</comment>
<feature type="domain" description="Transposase Tc1-like" evidence="1">
    <location>
        <begin position="49"/>
        <end position="115"/>
    </location>
</feature>
<evidence type="ECO:0000313" key="3">
    <source>
        <dbReference type="Proteomes" id="UP000244722"/>
    </source>
</evidence>
<gene>
    <name evidence="2" type="ORF">B9Z19DRAFT_897615</name>
</gene>
<dbReference type="STRING" id="42251.A0A2T6ZP17"/>
<feature type="non-terminal residue" evidence="2">
    <location>
        <position position="151"/>
    </location>
</feature>
<sequence length="151" mass="17771">GSSPSAVAEQFGCTRQTVYRTIKRARELNHFGSRPRTGRPKKVNRQIIRCLLRLVRSFPNIYFHDLIQESGANVCVNTIRRALGPNLRRKWRRCKRIRLQEKDVKERLQIARYYRQKDEELVDGIYSDESSVQNSPNSPDGWVFRVPKGKW</sequence>
<dbReference type="OrthoDB" id="5150811at2759"/>
<dbReference type="InterPro" id="IPR002492">
    <property type="entry name" value="Transposase_Tc1-like"/>
</dbReference>
<dbReference type="GO" id="GO:0015074">
    <property type="term" value="P:DNA integration"/>
    <property type="evidence" value="ECO:0007669"/>
    <property type="project" value="InterPro"/>
</dbReference>
<name>A0A2T6ZP17_TUBBO</name>
<feature type="non-terminal residue" evidence="2">
    <location>
        <position position="1"/>
    </location>
</feature>
<dbReference type="Proteomes" id="UP000244722">
    <property type="component" value="Unassembled WGS sequence"/>
</dbReference>
<evidence type="ECO:0000259" key="1">
    <source>
        <dbReference type="Pfam" id="PF01498"/>
    </source>
</evidence>
<dbReference type="InterPro" id="IPR009057">
    <property type="entry name" value="Homeodomain-like_sf"/>
</dbReference>
<dbReference type="AlphaFoldDB" id="A0A2T6ZP17"/>
<keyword evidence="3" id="KW-1185">Reference proteome</keyword>
<organism evidence="2 3">
    <name type="scientific">Tuber borchii</name>
    <name type="common">White truffle</name>
    <dbReference type="NCBI Taxonomy" id="42251"/>
    <lineage>
        <taxon>Eukaryota</taxon>
        <taxon>Fungi</taxon>
        <taxon>Dikarya</taxon>
        <taxon>Ascomycota</taxon>
        <taxon>Pezizomycotina</taxon>
        <taxon>Pezizomycetes</taxon>
        <taxon>Pezizales</taxon>
        <taxon>Tuberaceae</taxon>
        <taxon>Tuber</taxon>
    </lineage>
</organism>
<dbReference type="GO" id="GO:0006313">
    <property type="term" value="P:DNA transposition"/>
    <property type="evidence" value="ECO:0007669"/>
    <property type="project" value="InterPro"/>
</dbReference>
<dbReference type="Pfam" id="PF13384">
    <property type="entry name" value="HTH_23"/>
    <property type="match status" value="1"/>
</dbReference>
<dbReference type="SUPFAM" id="SSF46689">
    <property type="entry name" value="Homeodomain-like"/>
    <property type="match status" value="1"/>
</dbReference>
<proteinExistence type="predicted"/>
<protein>
    <recommendedName>
        <fullName evidence="1">Transposase Tc1-like domain-containing protein</fullName>
    </recommendedName>
</protein>
<reference evidence="2 3" key="1">
    <citation type="submission" date="2017-04" db="EMBL/GenBank/DDBJ databases">
        <title>Draft genome sequence of Tuber borchii Vittad., a whitish edible truffle.</title>
        <authorList>
            <consortium name="DOE Joint Genome Institute"/>
            <person name="Murat C."/>
            <person name="Kuo A."/>
            <person name="Barry K.W."/>
            <person name="Clum A."/>
            <person name="Dockter R.B."/>
            <person name="Fauchery L."/>
            <person name="Iotti M."/>
            <person name="Kohler A."/>
            <person name="Labutti K."/>
            <person name="Lindquist E.A."/>
            <person name="Lipzen A."/>
            <person name="Ohm R.A."/>
            <person name="Wang M."/>
            <person name="Grigoriev I.V."/>
            <person name="Zambonelli A."/>
            <person name="Martin F.M."/>
        </authorList>
    </citation>
    <scope>NUCLEOTIDE SEQUENCE [LARGE SCALE GENOMIC DNA]</scope>
    <source>
        <strain evidence="2 3">Tbo3840</strain>
    </source>
</reference>
<accession>A0A2T6ZP17</accession>
<dbReference type="GO" id="GO:0003677">
    <property type="term" value="F:DNA binding"/>
    <property type="evidence" value="ECO:0007669"/>
    <property type="project" value="InterPro"/>
</dbReference>
<dbReference type="Pfam" id="PF01498">
    <property type="entry name" value="HTH_Tnp_Tc3_2"/>
    <property type="match status" value="1"/>
</dbReference>
<dbReference type="EMBL" id="NESQ01000158">
    <property type="protein sequence ID" value="PUU77226.1"/>
    <property type="molecule type" value="Genomic_DNA"/>
</dbReference>
<evidence type="ECO:0000313" key="2">
    <source>
        <dbReference type="EMBL" id="PUU77226.1"/>
    </source>
</evidence>